<keyword evidence="5" id="KW-0408">Iron</keyword>
<accession>A0ABU3K8E4</accession>
<evidence type="ECO:0000256" key="3">
    <source>
        <dbReference type="ARBA" id="ARBA00022723"/>
    </source>
</evidence>
<gene>
    <name evidence="11" type="ORF">PPG34_09885</name>
</gene>
<dbReference type="Proteomes" id="UP001250932">
    <property type="component" value="Unassembled WGS sequence"/>
</dbReference>
<keyword evidence="3" id="KW-0479">Metal-binding</keyword>
<dbReference type="EMBL" id="JAQOUE010000001">
    <property type="protein sequence ID" value="MDT7042661.1"/>
    <property type="molecule type" value="Genomic_DNA"/>
</dbReference>
<dbReference type="InterPro" id="IPR006067">
    <property type="entry name" value="NO2/SO3_Rdtase_4Fe4S_dom"/>
</dbReference>
<dbReference type="PANTHER" id="PTHR32439:SF9">
    <property type="entry name" value="BLR3264 PROTEIN"/>
    <property type="match status" value="1"/>
</dbReference>
<dbReference type="Gene3D" id="3.90.480.10">
    <property type="entry name" value="Sulfite Reductase Hemoprotein,Domain 2"/>
    <property type="match status" value="1"/>
</dbReference>
<evidence type="ECO:0000256" key="6">
    <source>
        <dbReference type="ARBA" id="ARBA00023014"/>
    </source>
</evidence>
<dbReference type="PANTHER" id="PTHR32439">
    <property type="entry name" value="FERREDOXIN--NITRITE REDUCTASE, CHLOROPLASTIC"/>
    <property type="match status" value="1"/>
</dbReference>
<dbReference type="CDD" id="cd00291">
    <property type="entry name" value="SirA_YedF_YeeD"/>
    <property type="match status" value="1"/>
</dbReference>
<dbReference type="Pfam" id="PF01077">
    <property type="entry name" value="NIR_SIR"/>
    <property type="match status" value="2"/>
</dbReference>
<comment type="caution">
    <text evidence="11">The sequence shown here is derived from an EMBL/GenBank/DDBJ whole genome shotgun (WGS) entry which is preliminary data.</text>
</comment>
<protein>
    <submittedName>
        <fullName evidence="11">Sulfurtransferase TusA family protein</fullName>
    </submittedName>
</protein>
<evidence type="ECO:0000313" key="11">
    <source>
        <dbReference type="EMBL" id="MDT7042661.1"/>
    </source>
</evidence>
<feature type="domain" description="UPF0033" evidence="8">
    <location>
        <begin position="750"/>
        <end position="821"/>
    </location>
</feature>
<organism evidence="11 12">
    <name type="scientific">Candidatus Nitronereus thalassa</name>
    <dbReference type="NCBI Taxonomy" id="3020898"/>
    <lineage>
        <taxon>Bacteria</taxon>
        <taxon>Pseudomonadati</taxon>
        <taxon>Nitrospirota</taxon>
        <taxon>Nitrospiria</taxon>
        <taxon>Nitrospirales</taxon>
        <taxon>Nitrospiraceae</taxon>
        <taxon>Candidatus Nitronereus</taxon>
    </lineage>
</organism>
<dbReference type="PRINTS" id="PR00397">
    <property type="entry name" value="SIROHAEM"/>
</dbReference>
<feature type="domain" description="HEPN" evidence="10">
    <location>
        <begin position="604"/>
        <end position="677"/>
    </location>
</feature>
<dbReference type="Gene3D" id="3.30.110.40">
    <property type="entry name" value="TusA-like domain"/>
    <property type="match status" value="1"/>
</dbReference>
<dbReference type="InterPro" id="IPR007842">
    <property type="entry name" value="HEPN_dom"/>
</dbReference>
<keyword evidence="12" id="KW-1185">Reference proteome</keyword>
<dbReference type="InterPro" id="IPR036136">
    <property type="entry name" value="Nit/Sulf_reduc_fer-like_dom_sf"/>
</dbReference>
<evidence type="ECO:0000259" key="7">
    <source>
        <dbReference type="Pfam" id="PF01077"/>
    </source>
</evidence>
<evidence type="ECO:0000259" key="10">
    <source>
        <dbReference type="Pfam" id="PF05168"/>
    </source>
</evidence>
<keyword evidence="1" id="KW-0004">4Fe-4S</keyword>
<dbReference type="InterPro" id="IPR001455">
    <property type="entry name" value="TusA-like"/>
</dbReference>
<sequence>MNTGRLSTIPEIQTIPIPQDIQEEIETFEDEVSRLQLGETPMDLFKPFRLQYGIYGQRQPDVQMVRIKIPFGGLNANQLRRIAELTDTYGTGVGHVTTRQDIQIHFVPLKDVGTVMRKLAEVGVTTREACANTVRNVTACHLAGVCQGEVFDVTPYANTIAQHLLRNPLTQSLPRKFKIALSGCKQDCAMTPIHDVGLLAVKAEDGTIGFRMVVGGGLGAAPRIAHLLREFVPMEDLIPSIEAVIKVFDNLGNRKNRSKARMKFVIEKLGFEEFRHRWEEAYETLFGKSPTHPPIKLLQHPDPAPLIMPTKNGSNGHGSNGQHAATETPYAMWRRTNVVKQRQEGFAAAVLRLPTGDITAEQMLAVAELAEKYSNGNVRTTIGQNLIVRWIAEGQLEALHQELEGHGLGQPGANKTEDIVACPGTDTCGLGITSSKGMARALADVFPPGQVPEDLKGTTIHISGCHNSCAQHHTATIGLHGVGKRIGEHIAPVYELHLGGQINGTAQIGQMTVKLPAKNVPAAVSHVVELYRRERQEGENLFAFINRTGKAKLKEELIPHSILPSYEEDTSYYMDWEADQEFSVEDLGPGECAGGAVEMIDNRILEAEQELYQARILAEKHQFAMAINKAYRAVVAGAKALLVTEGIDPNTDADTLAEFDRFAAGKNGLIPEAYRNLSSKTENLGTKESTSAFTQDKMTFAKGFVDVCRKLTDQIGQDLKLGLGEASEEEPKAPESEPTVANEPAVEATILDLRGVMCPLNYVKTKLKLEMMDDGERLEVWLDAGDPIKNVPMSLRNDGHKVLAEDPLEADQQHFKVLVEKVEA</sequence>
<dbReference type="InterPro" id="IPR005117">
    <property type="entry name" value="NiRdtase/SiRdtase_haem-b_fer"/>
</dbReference>
<evidence type="ECO:0000256" key="5">
    <source>
        <dbReference type="ARBA" id="ARBA00023004"/>
    </source>
</evidence>
<feature type="domain" description="Nitrite/sulphite reductase 4Fe-4S" evidence="7">
    <location>
        <begin position="414"/>
        <end position="557"/>
    </location>
</feature>
<dbReference type="InterPro" id="IPR006066">
    <property type="entry name" value="NO2/SO3_Rdtase_FeS/sirohaem_BS"/>
</dbReference>
<feature type="domain" description="Nitrite/Sulfite reductase ferredoxin-like" evidence="9">
    <location>
        <begin position="55"/>
        <end position="122"/>
    </location>
</feature>
<evidence type="ECO:0000256" key="1">
    <source>
        <dbReference type="ARBA" id="ARBA00022485"/>
    </source>
</evidence>
<dbReference type="RefSeq" id="WP_313833099.1">
    <property type="nucleotide sequence ID" value="NZ_JAQOUE010000001.1"/>
</dbReference>
<dbReference type="InterPro" id="IPR051329">
    <property type="entry name" value="NIR_SIR_4Fe-4S"/>
</dbReference>
<dbReference type="Gene3D" id="3.30.413.10">
    <property type="entry name" value="Sulfite Reductase Hemoprotein, domain 1"/>
    <property type="match status" value="2"/>
</dbReference>
<feature type="domain" description="Nitrite/Sulfite reductase ferredoxin-like" evidence="9">
    <location>
        <begin position="340"/>
        <end position="404"/>
    </location>
</feature>
<reference evidence="11 12" key="1">
    <citation type="journal article" date="2023" name="ISME J.">
        <title>Cultivation and genomic characterization of novel and ubiquitous marine nitrite-oxidizing bacteria from the Nitrospirales.</title>
        <authorList>
            <person name="Mueller A.J."/>
            <person name="Daebeler A."/>
            <person name="Herbold C.W."/>
            <person name="Kirkegaard R.H."/>
            <person name="Daims H."/>
        </authorList>
    </citation>
    <scope>NUCLEOTIDE SEQUENCE [LARGE SCALE GENOMIC DNA]</scope>
    <source>
        <strain evidence="11 12">EB</strain>
    </source>
</reference>
<proteinExistence type="predicted"/>
<feature type="domain" description="Nitrite/sulphite reductase 4Fe-4S" evidence="7">
    <location>
        <begin position="131"/>
        <end position="282"/>
    </location>
</feature>
<dbReference type="Pfam" id="PF03460">
    <property type="entry name" value="NIR_SIR_ferr"/>
    <property type="match status" value="2"/>
</dbReference>
<evidence type="ECO:0000259" key="8">
    <source>
        <dbReference type="Pfam" id="PF01206"/>
    </source>
</evidence>
<evidence type="ECO:0000313" key="12">
    <source>
        <dbReference type="Proteomes" id="UP001250932"/>
    </source>
</evidence>
<evidence type="ECO:0000256" key="2">
    <source>
        <dbReference type="ARBA" id="ARBA00022617"/>
    </source>
</evidence>
<keyword evidence="2" id="KW-0349">Heme</keyword>
<dbReference type="InterPro" id="IPR045854">
    <property type="entry name" value="NO2/SO3_Rdtase_4Fe4S_sf"/>
</dbReference>
<dbReference type="SUPFAM" id="SSF56014">
    <property type="entry name" value="Nitrite and sulphite reductase 4Fe-4S domain-like"/>
    <property type="match status" value="2"/>
</dbReference>
<dbReference type="Pfam" id="PF05168">
    <property type="entry name" value="HEPN"/>
    <property type="match status" value="1"/>
</dbReference>
<dbReference type="PROSITE" id="PS00365">
    <property type="entry name" value="NIR_SIR"/>
    <property type="match status" value="1"/>
</dbReference>
<keyword evidence="6" id="KW-0411">Iron-sulfur</keyword>
<evidence type="ECO:0000259" key="9">
    <source>
        <dbReference type="Pfam" id="PF03460"/>
    </source>
</evidence>
<evidence type="ECO:0000256" key="4">
    <source>
        <dbReference type="ARBA" id="ARBA00023002"/>
    </source>
</evidence>
<keyword evidence="4" id="KW-0560">Oxidoreductase</keyword>
<dbReference type="Pfam" id="PF01206">
    <property type="entry name" value="TusA"/>
    <property type="match status" value="1"/>
</dbReference>
<dbReference type="SUPFAM" id="SSF55124">
    <property type="entry name" value="Nitrite/Sulfite reductase N-terminal domain-like"/>
    <property type="match status" value="2"/>
</dbReference>
<name>A0ABU3K8E4_9BACT</name>
<dbReference type="SUPFAM" id="SSF64307">
    <property type="entry name" value="SirA-like"/>
    <property type="match status" value="1"/>
</dbReference>
<dbReference type="Gene3D" id="1.20.120.330">
    <property type="entry name" value="Nucleotidyltransferases domain 2"/>
    <property type="match status" value="1"/>
</dbReference>
<dbReference type="InterPro" id="IPR036868">
    <property type="entry name" value="TusA-like_sf"/>
</dbReference>